<dbReference type="Proteomes" id="UP000537260">
    <property type="component" value="Unassembled WGS sequence"/>
</dbReference>
<dbReference type="RefSeq" id="WP_179577564.1">
    <property type="nucleotide sequence ID" value="NZ_JACCFM010000001.1"/>
</dbReference>
<organism evidence="2 3">
    <name type="scientific">Glaciibacter psychrotolerans</name>
    <dbReference type="NCBI Taxonomy" id="670054"/>
    <lineage>
        <taxon>Bacteria</taxon>
        <taxon>Bacillati</taxon>
        <taxon>Actinomycetota</taxon>
        <taxon>Actinomycetes</taxon>
        <taxon>Micrococcales</taxon>
        <taxon>Microbacteriaceae</taxon>
        <taxon>Glaciibacter</taxon>
    </lineage>
</organism>
<evidence type="ECO:0000313" key="2">
    <source>
        <dbReference type="EMBL" id="NYJ18691.1"/>
    </source>
</evidence>
<keyword evidence="1" id="KW-0472">Membrane</keyword>
<gene>
    <name evidence="2" type="ORF">HNR05_000482</name>
</gene>
<accession>A0A7Z0EC27</accession>
<protein>
    <submittedName>
        <fullName evidence="2">Uncharacterized protein</fullName>
    </submittedName>
</protein>
<feature type="transmembrane region" description="Helical" evidence="1">
    <location>
        <begin position="21"/>
        <end position="43"/>
    </location>
</feature>
<proteinExistence type="predicted"/>
<sequence length="208" mass="23288">MNRELAAAGTISQLLKPRRNLWQSAWVGCVVLTLPIFGSLYLLTIPHGTWVPFALAHAALVLLFALAAARLRGAGIRLLPSGIRERAYFSRMVFTPVDRIDSVIVVKLRDTYSDDVAPQLFIVDAQGRTLLRMRSQMWYPDDFTTAIHYYSVPVQSVEPVLSWAELRQSYGGNLSRWERHPVVTILAAAVVFMLVTVPFVLAVLPVIE</sequence>
<evidence type="ECO:0000256" key="1">
    <source>
        <dbReference type="SAM" id="Phobius"/>
    </source>
</evidence>
<keyword evidence="3" id="KW-1185">Reference proteome</keyword>
<feature type="transmembrane region" description="Helical" evidence="1">
    <location>
        <begin position="182"/>
        <end position="207"/>
    </location>
</feature>
<reference evidence="2 3" key="1">
    <citation type="submission" date="2020-07" db="EMBL/GenBank/DDBJ databases">
        <title>Sequencing the genomes of 1000 actinobacteria strains.</title>
        <authorList>
            <person name="Klenk H.-P."/>
        </authorList>
    </citation>
    <scope>NUCLEOTIDE SEQUENCE [LARGE SCALE GENOMIC DNA]</scope>
    <source>
        <strain evidence="2 3">LI1</strain>
    </source>
</reference>
<dbReference type="EMBL" id="JACCFM010000001">
    <property type="protein sequence ID" value="NYJ18691.1"/>
    <property type="molecule type" value="Genomic_DNA"/>
</dbReference>
<keyword evidence="1" id="KW-0812">Transmembrane</keyword>
<name>A0A7Z0EC27_9MICO</name>
<evidence type="ECO:0000313" key="3">
    <source>
        <dbReference type="Proteomes" id="UP000537260"/>
    </source>
</evidence>
<comment type="caution">
    <text evidence="2">The sequence shown here is derived from an EMBL/GenBank/DDBJ whole genome shotgun (WGS) entry which is preliminary data.</text>
</comment>
<feature type="transmembrane region" description="Helical" evidence="1">
    <location>
        <begin position="49"/>
        <end position="69"/>
    </location>
</feature>
<keyword evidence="1" id="KW-1133">Transmembrane helix</keyword>
<dbReference type="AlphaFoldDB" id="A0A7Z0EC27"/>